<proteinExistence type="predicted"/>
<evidence type="ECO:0000313" key="2">
    <source>
        <dbReference type="Proteomes" id="UP000324897"/>
    </source>
</evidence>
<dbReference type="AlphaFoldDB" id="A0A5J9T2X4"/>
<reference evidence="1 2" key="1">
    <citation type="journal article" date="2019" name="Sci. Rep.">
        <title>A high-quality genome of Eragrostis curvula grass provides insights into Poaceae evolution and supports new strategies to enhance forage quality.</title>
        <authorList>
            <person name="Carballo J."/>
            <person name="Santos B.A.C.M."/>
            <person name="Zappacosta D."/>
            <person name="Garbus I."/>
            <person name="Selva J.P."/>
            <person name="Gallo C.A."/>
            <person name="Diaz A."/>
            <person name="Albertini E."/>
            <person name="Caccamo M."/>
            <person name="Echenique V."/>
        </authorList>
    </citation>
    <scope>NUCLEOTIDE SEQUENCE [LARGE SCALE GENOMIC DNA]</scope>
    <source>
        <strain evidence="2">cv. Victoria</strain>
        <tissue evidence="1">Leaf</tissue>
    </source>
</reference>
<comment type="caution">
    <text evidence="1">The sequence shown here is derived from an EMBL/GenBank/DDBJ whole genome shotgun (WGS) entry which is preliminary data.</text>
</comment>
<evidence type="ECO:0000313" key="1">
    <source>
        <dbReference type="EMBL" id="TVU05652.1"/>
    </source>
</evidence>
<sequence>MSRIGIRMLIGLKEKYMQRAAHKRSVSSISTGVVRGSASLVRNVRIEVVIIVLRFSSIV</sequence>
<keyword evidence="2" id="KW-1185">Reference proteome</keyword>
<gene>
    <name evidence="1" type="ORF">EJB05_48823</name>
</gene>
<dbReference type="Proteomes" id="UP000324897">
    <property type="component" value="Unassembled WGS sequence"/>
</dbReference>
<name>A0A5J9T2X4_9POAL</name>
<protein>
    <submittedName>
        <fullName evidence="1">Uncharacterized protein</fullName>
    </submittedName>
</protein>
<dbReference type="EMBL" id="RWGY01000051">
    <property type="protein sequence ID" value="TVU05652.1"/>
    <property type="molecule type" value="Genomic_DNA"/>
</dbReference>
<organism evidence="1 2">
    <name type="scientific">Eragrostis curvula</name>
    <name type="common">weeping love grass</name>
    <dbReference type="NCBI Taxonomy" id="38414"/>
    <lineage>
        <taxon>Eukaryota</taxon>
        <taxon>Viridiplantae</taxon>
        <taxon>Streptophyta</taxon>
        <taxon>Embryophyta</taxon>
        <taxon>Tracheophyta</taxon>
        <taxon>Spermatophyta</taxon>
        <taxon>Magnoliopsida</taxon>
        <taxon>Liliopsida</taxon>
        <taxon>Poales</taxon>
        <taxon>Poaceae</taxon>
        <taxon>PACMAD clade</taxon>
        <taxon>Chloridoideae</taxon>
        <taxon>Eragrostideae</taxon>
        <taxon>Eragrostidinae</taxon>
        <taxon>Eragrostis</taxon>
    </lineage>
</organism>
<accession>A0A5J9T2X4</accession>
<dbReference type="Gramene" id="TVU05652">
    <property type="protein sequence ID" value="TVU05652"/>
    <property type="gene ID" value="EJB05_48823"/>
</dbReference>